<evidence type="ECO:0000256" key="5">
    <source>
        <dbReference type="ARBA" id="ARBA00023125"/>
    </source>
</evidence>
<dbReference type="SUPFAM" id="SSF47113">
    <property type="entry name" value="Histone-fold"/>
    <property type="match status" value="1"/>
</dbReference>
<dbReference type="Proteomes" id="UP000612055">
    <property type="component" value="Unassembled WGS sequence"/>
</dbReference>
<evidence type="ECO:0000256" key="7">
    <source>
        <dbReference type="ARBA" id="ARBA00023269"/>
    </source>
</evidence>
<evidence type="ECO:0000313" key="10">
    <source>
        <dbReference type="EMBL" id="KAG2498097.1"/>
    </source>
</evidence>
<accession>A0A835YAV6</accession>
<dbReference type="InterPro" id="IPR007125">
    <property type="entry name" value="H2A/H2B/H3"/>
</dbReference>
<dbReference type="CDD" id="cd22911">
    <property type="entry name" value="HFD_H3"/>
    <property type="match status" value="1"/>
</dbReference>
<evidence type="ECO:0000256" key="2">
    <source>
        <dbReference type="ARBA" id="ARBA00004286"/>
    </source>
</evidence>
<dbReference type="GO" id="GO:0030527">
    <property type="term" value="F:structural constituent of chromatin"/>
    <property type="evidence" value="ECO:0007669"/>
    <property type="project" value="InterPro"/>
</dbReference>
<dbReference type="GO" id="GO:0005634">
    <property type="term" value="C:nucleus"/>
    <property type="evidence" value="ECO:0007669"/>
    <property type="project" value="UniProtKB-SubCell"/>
</dbReference>
<evidence type="ECO:0000259" key="9">
    <source>
        <dbReference type="Pfam" id="PF00125"/>
    </source>
</evidence>
<feature type="region of interest" description="Disordered" evidence="8">
    <location>
        <begin position="1"/>
        <end position="79"/>
    </location>
</feature>
<name>A0A835YAV6_9CHLO</name>
<keyword evidence="6" id="KW-0539">Nucleus</keyword>
<evidence type="ECO:0000256" key="6">
    <source>
        <dbReference type="ARBA" id="ARBA00023242"/>
    </source>
</evidence>
<dbReference type="PANTHER" id="PTHR45810">
    <property type="entry name" value="HISTONE H3.2"/>
    <property type="match status" value="1"/>
</dbReference>
<feature type="compositionally biased region" description="Low complexity" evidence="8">
    <location>
        <begin position="14"/>
        <end position="30"/>
    </location>
</feature>
<dbReference type="InterPro" id="IPR009072">
    <property type="entry name" value="Histone-fold"/>
</dbReference>
<dbReference type="SMART" id="SM00428">
    <property type="entry name" value="H3"/>
    <property type="match status" value="1"/>
</dbReference>
<dbReference type="PANTHER" id="PTHR45810:SF17">
    <property type="entry name" value="HISTONE H3-LIKE CENTROMERIC PROTEIN A"/>
    <property type="match status" value="1"/>
</dbReference>
<keyword evidence="4" id="KW-0158">Chromosome</keyword>
<comment type="subcellular location">
    <subcellularLocation>
        <location evidence="2">Chromosome</location>
    </subcellularLocation>
    <subcellularLocation>
        <location evidence="1">Nucleus</location>
    </subcellularLocation>
</comment>
<evidence type="ECO:0000256" key="8">
    <source>
        <dbReference type="SAM" id="MobiDB-lite"/>
    </source>
</evidence>
<dbReference type="Gene3D" id="1.10.20.10">
    <property type="entry name" value="Histone, subunit A"/>
    <property type="match status" value="1"/>
</dbReference>
<dbReference type="GO" id="GO:0000786">
    <property type="term" value="C:nucleosome"/>
    <property type="evidence" value="ECO:0007669"/>
    <property type="project" value="UniProtKB-KW"/>
</dbReference>
<protein>
    <recommendedName>
        <fullName evidence="9">Core Histone H2A/H2B/H3 domain-containing protein</fullName>
    </recommendedName>
</protein>
<dbReference type="EMBL" id="JAEHOE010000011">
    <property type="protein sequence ID" value="KAG2498097.1"/>
    <property type="molecule type" value="Genomic_DNA"/>
</dbReference>
<dbReference type="OrthoDB" id="652632at2759"/>
<reference evidence="10" key="1">
    <citation type="journal article" date="2020" name="bioRxiv">
        <title>Comparative genomics of Chlamydomonas.</title>
        <authorList>
            <person name="Craig R.J."/>
            <person name="Hasan A.R."/>
            <person name="Ness R.W."/>
            <person name="Keightley P.D."/>
        </authorList>
    </citation>
    <scope>NUCLEOTIDE SEQUENCE</scope>
    <source>
        <strain evidence="10">CCAP 11/70</strain>
    </source>
</reference>
<feature type="domain" description="Core Histone H2A/H2B/H3" evidence="9">
    <location>
        <begin position="91"/>
        <end position="181"/>
    </location>
</feature>
<dbReference type="Pfam" id="PF00125">
    <property type="entry name" value="Histone"/>
    <property type="match status" value="1"/>
</dbReference>
<dbReference type="GO" id="GO:0046982">
    <property type="term" value="F:protein heterodimerization activity"/>
    <property type="evidence" value="ECO:0007669"/>
    <property type="project" value="InterPro"/>
</dbReference>
<sequence>MARKKQTARHNPIAATAGGKVKKAALAMVVPRAVAGKKKPGPTSVKPEPGPASAKPGPQLGAVPSRRRPAPARKSAPAVVPVKPKRRFRAGTVALREIRKYQKTTDLLLRRAPFHRLVRELANKHAPGGESEYRWRPDALEALQEASEAFLVGMLEDSNLAAIHAKRVTIMPKDMQLVRRLRREDEAGNI</sequence>
<evidence type="ECO:0000256" key="4">
    <source>
        <dbReference type="ARBA" id="ARBA00022454"/>
    </source>
</evidence>
<keyword evidence="11" id="KW-1185">Reference proteome</keyword>
<dbReference type="FunFam" id="1.10.20.10:FF:000085">
    <property type="entry name" value="Histone H3.2"/>
    <property type="match status" value="1"/>
</dbReference>
<comment type="similarity">
    <text evidence="3">Belongs to the histone H3 family.</text>
</comment>
<comment type="caution">
    <text evidence="10">The sequence shown here is derived from an EMBL/GenBank/DDBJ whole genome shotgun (WGS) entry which is preliminary data.</text>
</comment>
<evidence type="ECO:0000256" key="1">
    <source>
        <dbReference type="ARBA" id="ARBA00004123"/>
    </source>
</evidence>
<dbReference type="InterPro" id="IPR000164">
    <property type="entry name" value="Histone_H3/CENP-A"/>
</dbReference>
<organism evidence="10 11">
    <name type="scientific">Edaphochlamys debaryana</name>
    <dbReference type="NCBI Taxonomy" id="47281"/>
    <lineage>
        <taxon>Eukaryota</taxon>
        <taxon>Viridiplantae</taxon>
        <taxon>Chlorophyta</taxon>
        <taxon>core chlorophytes</taxon>
        <taxon>Chlorophyceae</taxon>
        <taxon>CS clade</taxon>
        <taxon>Chlamydomonadales</taxon>
        <taxon>Chlamydomonadales incertae sedis</taxon>
        <taxon>Edaphochlamys</taxon>
    </lineage>
</organism>
<dbReference type="AlphaFoldDB" id="A0A835YAV6"/>
<evidence type="ECO:0000313" key="11">
    <source>
        <dbReference type="Proteomes" id="UP000612055"/>
    </source>
</evidence>
<dbReference type="GO" id="GO:0003677">
    <property type="term" value="F:DNA binding"/>
    <property type="evidence" value="ECO:0007669"/>
    <property type="project" value="UniProtKB-KW"/>
</dbReference>
<proteinExistence type="inferred from homology"/>
<keyword evidence="7" id="KW-0544">Nucleosome core</keyword>
<keyword evidence="5" id="KW-0238">DNA-binding</keyword>
<gene>
    <name evidence="10" type="ORF">HYH03_003855</name>
</gene>
<evidence type="ECO:0000256" key="3">
    <source>
        <dbReference type="ARBA" id="ARBA00010343"/>
    </source>
</evidence>